<dbReference type="InterPro" id="IPR001878">
    <property type="entry name" value="Znf_CCHC"/>
</dbReference>
<comment type="caution">
    <text evidence="3">The sequence shown here is derived from an EMBL/GenBank/DDBJ whole genome shotgun (WGS) entry which is preliminary data.</text>
</comment>
<gene>
    <name evidence="3" type="ORF">EEDITHA_LOCUS18100</name>
</gene>
<dbReference type="PROSITE" id="PS50158">
    <property type="entry name" value="ZF_CCHC"/>
    <property type="match status" value="1"/>
</dbReference>
<evidence type="ECO:0000313" key="3">
    <source>
        <dbReference type="EMBL" id="CAH2103618.1"/>
    </source>
</evidence>
<sequence length="208" mass="23395">MIMGFESSGAMISTNLIKTKLLQEVRSADTSAVLYVSSKSKKQHQRQPLQIKTKGPRCYNCNGYGHFAKFCTSTKKWKITAANKELLSVERIVYTDVKLAQDKNIQLKNVLYVPDLAVNLLSVTTIVNSGYKVIFTQRGCDVHDSHDNFICSATLNNELYTLDTKNSPETAHLSSNEEKCSDTYLWHLRMGHLNVSHVNRVSDCVMGD</sequence>
<dbReference type="GO" id="GO:0008270">
    <property type="term" value="F:zinc ion binding"/>
    <property type="evidence" value="ECO:0007669"/>
    <property type="project" value="UniProtKB-KW"/>
</dbReference>
<dbReference type="SMART" id="SM00343">
    <property type="entry name" value="ZnF_C2HC"/>
    <property type="match status" value="1"/>
</dbReference>
<dbReference type="SUPFAM" id="SSF57756">
    <property type="entry name" value="Retrovirus zinc finger-like domains"/>
    <property type="match status" value="1"/>
</dbReference>
<dbReference type="EMBL" id="CAKOGL010000026">
    <property type="protein sequence ID" value="CAH2103618.1"/>
    <property type="molecule type" value="Genomic_DNA"/>
</dbReference>
<name>A0AAU9UWP2_EUPED</name>
<feature type="domain" description="CCHC-type" evidence="2">
    <location>
        <begin position="57"/>
        <end position="73"/>
    </location>
</feature>
<protein>
    <recommendedName>
        <fullName evidence="2">CCHC-type domain-containing protein</fullName>
    </recommendedName>
</protein>
<dbReference type="InterPro" id="IPR054722">
    <property type="entry name" value="PolX-like_BBD"/>
</dbReference>
<evidence type="ECO:0000259" key="2">
    <source>
        <dbReference type="PROSITE" id="PS50158"/>
    </source>
</evidence>
<dbReference type="Pfam" id="PF22936">
    <property type="entry name" value="Pol_BBD"/>
    <property type="match status" value="1"/>
</dbReference>
<accession>A0AAU9UWP2</accession>
<proteinExistence type="predicted"/>
<evidence type="ECO:0000256" key="1">
    <source>
        <dbReference type="PROSITE-ProRule" id="PRU00047"/>
    </source>
</evidence>
<reference evidence="3" key="1">
    <citation type="submission" date="2022-03" db="EMBL/GenBank/DDBJ databases">
        <authorList>
            <person name="Tunstrom K."/>
        </authorList>
    </citation>
    <scope>NUCLEOTIDE SEQUENCE</scope>
</reference>
<keyword evidence="4" id="KW-1185">Reference proteome</keyword>
<dbReference type="AlphaFoldDB" id="A0AAU9UWP2"/>
<keyword evidence="1" id="KW-0862">Zinc</keyword>
<dbReference type="Gene3D" id="4.10.60.10">
    <property type="entry name" value="Zinc finger, CCHC-type"/>
    <property type="match status" value="1"/>
</dbReference>
<keyword evidence="1" id="KW-0863">Zinc-finger</keyword>
<dbReference type="GO" id="GO:0003676">
    <property type="term" value="F:nucleic acid binding"/>
    <property type="evidence" value="ECO:0007669"/>
    <property type="project" value="InterPro"/>
</dbReference>
<dbReference type="Proteomes" id="UP001153954">
    <property type="component" value="Unassembled WGS sequence"/>
</dbReference>
<organism evidence="3 4">
    <name type="scientific">Euphydryas editha</name>
    <name type="common">Edith's checkerspot</name>
    <dbReference type="NCBI Taxonomy" id="104508"/>
    <lineage>
        <taxon>Eukaryota</taxon>
        <taxon>Metazoa</taxon>
        <taxon>Ecdysozoa</taxon>
        <taxon>Arthropoda</taxon>
        <taxon>Hexapoda</taxon>
        <taxon>Insecta</taxon>
        <taxon>Pterygota</taxon>
        <taxon>Neoptera</taxon>
        <taxon>Endopterygota</taxon>
        <taxon>Lepidoptera</taxon>
        <taxon>Glossata</taxon>
        <taxon>Ditrysia</taxon>
        <taxon>Papilionoidea</taxon>
        <taxon>Nymphalidae</taxon>
        <taxon>Nymphalinae</taxon>
        <taxon>Euphydryas</taxon>
    </lineage>
</organism>
<evidence type="ECO:0000313" key="4">
    <source>
        <dbReference type="Proteomes" id="UP001153954"/>
    </source>
</evidence>
<dbReference type="InterPro" id="IPR036875">
    <property type="entry name" value="Znf_CCHC_sf"/>
</dbReference>
<keyword evidence="1" id="KW-0479">Metal-binding</keyword>